<dbReference type="RefSeq" id="WP_075017939.1">
    <property type="nucleotide sequence ID" value="NZ_FODD01000038.1"/>
</dbReference>
<protein>
    <recommendedName>
        <fullName evidence="3">Alpha/beta hydrolase family protein</fullName>
    </recommendedName>
</protein>
<dbReference type="InterPro" id="IPR029058">
    <property type="entry name" value="AB_hydrolase_fold"/>
</dbReference>
<proteinExistence type="predicted"/>
<name>A0A1H8S0T4_9ACTN</name>
<dbReference type="AlphaFoldDB" id="A0A1H8S0T4"/>
<keyword evidence="2" id="KW-1185">Reference proteome</keyword>
<dbReference type="SUPFAM" id="SSF53474">
    <property type="entry name" value="alpha/beta-Hydrolases"/>
    <property type="match status" value="1"/>
</dbReference>
<dbReference type="STRING" id="310780.SAMN05216267_103847"/>
<accession>A0A1H8S0T4</accession>
<evidence type="ECO:0008006" key="3">
    <source>
        <dbReference type="Google" id="ProtNLM"/>
    </source>
</evidence>
<gene>
    <name evidence="1" type="ORF">SAMN05216267_103847</name>
</gene>
<evidence type="ECO:0000313" key="1">
    <source>
        <dbReference type="EMBL" id="SEO72245.1"/>
    </source>
</evidence>
<dbReference type="Proteomes" id="UP000181951">
    <property type="component" value="Unassembled WGS sequence"/>
</dbReference>
<evidence type="ECO:0000313" key="2">
    <source>
        <dbReference type="Proteomes" id="UP000181951"/>
    </source>
</evidence>
<organism evidence="1 2">
    <name type="scientific">Actinacidiphila rubida</name>
    <dbReference type="NCBI Taxonomy" id="310780"/>
    <lineage>
        <taxon>Bacteria</taxon>
        <taxon>Bacillati</taxon>
        <taxon>Actinomycetota</taxon>
        <taxon>Actinomycetes</taxon>
        <taxon>Kitasatosporales</taxon>
        <taxon>Streptomycetaceae</taxon>
        <taxon>Actinacidiphila</taxon>
    </lineage>
</organism>
<dbReference type="EMBL" id="FODD01000038">
    <property type="protein sequence ID" value="SEO72245.1"/>
    <property type="molecule type" value="Genomic_DNA"/>
</dbReference>
<reference evidence="1 2" key="1">
    <citation type="submission" date="2016-10" db="EMBL/GenBank/DDBJ databases">
        <authorList>
            <person name="de Groot N.N."/>
        </authorList>
    </citation>
    <scope>NUCLEOTIDE SEQUENCE [LARGE SCALE GENOMIC DNA]</scope>
    <source>
        <strain evidence="1 2">CGMCC 4.2026</strain>
    </source>
</reference>
<sequence length="65" mass="7098">MAWGESDRVVDADYGRAVPDAEFRLLPGTGQMPHVETPAELLPVVWEFAEAHARAHVRDEGRGGA</sequence>
<dbReference type="Gene3D" id="3.40.50.1820">
    <property type="entry name" value="alpha/beta hydrolase"/>
    <property type="match status" value="1"/>
</dbReference>